<sequence>LKSKQHFYSLSDLLHFQNYFTQQQNVKLCERFYVKVFLITLASVIIYIYVLALAVLFTVSLLLIILIGRHVLAVFVGFLASFLITVSEGCAAIEQWN</sequence>
<gene>
    <name evidence="2" type="ORF">T4E_10953</name>
</gene>
<dbReference type="AlphaFoldDB" id="A0A0V0Y5Y0"/>
<evidence type="ECO:0000313" key="3">
    <source>
        <dbReference type="Proteomes" id="UP000054815"/>
    </source>
</evidence>
<protein>
    <submittedName>
        <fullName evidence="2">Uncharacterized protein</fullName>
    </submittedName>
</protein>
<accession>A0A0V0Y5Y0</accession>
<evidence type="ECO:0000313" key="2">
    <source>
        <dbReference type="EMBL" id="KRX95683.1"/>
    </source>
</evidence>
<keyword evidence="1" id="KW-0812">Transmembrane</keyword>
<name>A0A0V0Y5Y0_TRIPS</name>
<keyword evidence="1" id="KW-0472">Membrane</keyword>
<dbReference type="Proteomes" id="UP000054815">
    <property type="component" value="Unassembled WGS sequence"/>
</dbReference>
<keyword evidence="1" id="KW-1133">Transmembrane helix</keyword>
<feature type="non-terminal residue" evidence="2">
    <location>
        <position position="1"/>
    </location>
</feature>
<reference evidence="2 3" key="1">
    <citation type="submission" date="2015-01" db="EMBL/GenBank/DDBJ databases">
        <title>Evolution of Trichinella species and genotypes.</title>
        <authorList>
            <person name="Korhonen P.K."/>
            <person name="Edoardo P."/>
            <person name="Giuseppe L.R."/>
            <person name="Gasser R.B."/>
        </authorList>
    </citation>
    <scope>NUCLEOTIDE SEQUENCE [LARGE SCALE GENOMIC DNA]</scope>
    <source>
        <strain evidence="2">ISS141</strain>
    </source>
</reference>
<feature type="non-terminal residue" evidence="2">
    <location>
        <position position="97"/>
    </location>
</feature>
<proteinExistence type="predicted"/>
<dbReference type="EMBL" id="JYDU01000053">
    <property type="protein sequence ID" value="KRX95683.1"/>
    <property type="molecule type" value="Genomic_DNA"/>
</dbReference>
<feature type="transmembrane region" description="Helical" evidence="1">
    <location>
        <begin position="32"/>
        <end position="65"/>
    </location>
</feature>
<evidence type="ECO:0000256" key="1">
    <source>
        <dbReference type="SAM" id="Phobius"/>
    </source>
</evidence>
<feature type="transmembrane region" description="Helical" evidence="1">
    <location>
        <begin position="71"/>
        <end position="93"/>
    </location>
</feature>
<comment type="caution">
    <text evidence="2">The sequence shown here is derived from an EMBL/GenBank/DDBJ whole genome shotgun (WGS) entry which is preliminary data.</text>
</comment>
<organism evidence="2 3">
    <name type="scientific">Trichinella pseudospiralis</name>
    <name type="common">Parasitic roundworm</name>
    <dbReference type="NCBI Taxonomy" id="6337"/>
    <lineage>
        <taxon>Eukaryota</taxon>
        <taxon>Metazoa</taxon>
        <taxon>Ecdysozoa</taxon>
        <taxon>Nematoda</taxon>
        <taxon>Enoplea</taxon>
        <taxon>Dorylaimia</taxon>
        <taxon>Trichinellida</taxon>
        <taxon>Trichinellidae</taxon>
        <taxon>Trichinella</taxon>
    </lineage>
</organism>